<feature type="region of interest" description="Disordered" evidence="7">
    <location>
        <begin position="1"/>
        <end position="245"/>
    </location>
</feature>
<feature type="compositionally biased region" description="Gly residues" evidence="7">
    <location>
        <begin position="604"/>
        <end position="615"/>
    </location>
</feature>
<feature type="compositionally biased region" description="Low complexity" evidence="7">
    <location>
        <begin position="622"/>
        <end position="631"/>
    </location>
</feature>
<feature type="domain" description="Helicase ATP-binding" evidence="8">
    <location>
        <begin position="506"/>
        <end position="806"/>
    </location>
</feature>
<evidence type="ECO:0000313" key="12">
    <source>
        <dbReference type="Proteomes" id="UP000221165"/>
    </source>
</evidence>
<organism evidence="11 12">
    <name type="scientific">Cystoisospora suis</name>
    <dbReference type="NCBI Taxonomy" id="483139"/>
    <lineage>
        <taxon>Eukaryota</taxon>
        <taxon>Sar</taxon>
        <taxon>Alveolata</taxon>
        <taxon>Apicomplexa</taxon>
        <taxon>Conoidasida</taxon>
        <taxon>Coccidia</taxon>
        <taxon>Eucoccidiorida</taxon>
        <taxon>Eimeriorina</taxon>
        <taxon>Sarcocystidae</taxon>
        <taxon>Cystoisospora</taxon>
    </lineage>
</organism>
<evidence type="ECO:0000259" key="10">
    <source>
        <dbReference type="PROSITE" id="PS51293"/>
    </source>
</evidence>
<dbReference type="InterPro" id="IPR001005">
    <property type="entry name" value="SANT/Myb"/>
</dbReference>
<dbReference type="GO" id="GO:0031010">
    <property type="term" value="C:ISWI-type complex"/>
    <property type="evidence" value="ECO:0007669"/>
    <property type="project" value="UniProtKB-ARBA"/>
</dbReference>
<feature type="domain" description="Helicase C-terminal" evidence="9">
    <location>
        <begin position="955"/>
        <end position="1102"/>
    </location>
</feature>
<dbReference type="Pfam" id="PF00176">
    <property type="entry name" value="SNF2-rel_dom"/>
    <property type="match status" value="2"/>
</dbReference>
<dbReference type="InterPro" id="IPR038718">
    <property type="entry name" value="SNF2-like_sf"/>
</dbReference>
<feature type="compositionally biased region" description="Basic and acidic residues" evidence="7">
    <location>
        <begin position="1475"/>
        <end position="1484"/>
    </location>
</feature>
<dbReference type="SMART" id="SM00490">
    <property type="entry name" value="HELICc"/>
    <property type="match status" value="1"/>
</dbReference>
<feature type="compositionally biased region" description="Basic and acidic residues" evidence="7">
    <location>
        <begin position="442"/>
        <end position="455"/>
    </location>
</feature>
<dbReference type="SUPFAM" id="SSF52540">
    <property type="entry name" value="P-loop containing nucleoside triphosphate hydrolases"/>
    <property type="match status" value="2"/>
</dbReference>
<feature type="compositionally biased region" description="Polar residues" evidence="7">
    <location>
        <begin position="10"/>
        <end position="19"/>
    </location>
</feature>
<proteinExistence type="inferred from homology"/>
<feature type="region of interest" description="Disordered" evidence="7">
    <location>
        <begin position="1531"/>
        <end position="1575"/>
    </location>
</feature>
<dbReference type="Gene3D" id="3.40.50.300">
    <property type="entry name" value="P-loop containing nucleotide triphosphate hydrolases"/>
    <property type="match status" value="1"/>
</dbReference>
<feature type="compositionally biased region" description="Low complexity" evidence="7">
    <location>
        <begin position="274"/>
        <end position="331"/>
    </location>
</feature>
<feature type="region of interest" description="Disordered" evidence="7">
    <location>
        <begin position="1475"/>
        <end position="1504"/>
    </location>
</feature>
<dbReference type="InterPro" id="IPR049730">
    <property type="entry name" value="SNF2/RAD54-like_C"/>
</dbReference>
<keyword evidence="6" id="KW-0539">Nucleus</keyword>
<comment type="subcellular location">
    <subcellularLocation>
        <location evidence="1">Nucleus</location>
    </subcellularLocation>
</comment>
<evidence type="ECO:0000256" key="2">
    <source>
        <dbReference type="ARBA" id="ARBA00009687"/>
    </source>
</evidence>
<feature type="compositionally biased region" description="Low complexity" evidence="7">
    <location>
        <begin position="707"/>
        <end position="719"/>
    </location>
</feature>
<dbReference type="InterPro" id="IPR027417">
    <property type="entry name" value="P-loop_NTPase"/>
</dbReference>
<feature type="compositionally biased region" description="Acidic residues" evidence="7">
    <location>
        <begin position="456"/>
        <end position="465"/>
    </location>
</feature>
<dbReference type="CDD" id="cd18793">
    <property type="entry name" value="SF2_C_SNF"/>
    <property type="match status" value="1"/>
</dbReference>
<evidence type="ECO:0000256" key="3">
    <source>
        <dbReference type="ARBA" id="ARBA00022553"/>
    </source>
</evidence>
<dbReference type="Gene3D" id="3.40.50.10810">
    <property type="entry name" value="Tandem AAA-ATPase domain"/>
    <property type="match status" value="2"/>
</dbReference>
<protein>
    <submittedName>
        <fullName evidence="11">Swi2 snf2 iswi-like sant</fullName>
    </submittedName>
</protein>
<feature type="compositionally biased region" description="Low complexity" evidence="7">
    <location>
        <begin position="594"/>
        <end position="603"/>
    </location>
</feature>
<dbReference type="GeneID" id="94424744"/>
<dbReference type="InterPro" id="IPR014001">
    <property type="entry name" value="Helicase_ATP-bd"/>
</dbReference>
<dbReference type="FunFam" id="1.10.10.60:FF:000022">
    <property type="entry name" value="ISWI chromatin-remodeling complex ATPase CHR11 isoform A"/>
    <property type="match status" value="1"/>
</dbReference>
<feature type="domain" description="SANT" evidence="10">
    <location>
        <begin position="1298"/>
        <end position="1350"/>
    </location>
</feature>
<dbReference type="GO" id="GO:0003677">
    <property type="term" value="F:DNA binding"/>
    <property type="evidence" value="ECO:0007669"/>
    <property type="project" value="InterPro"/>
</dbReference>
<accession>A0A2C6LC44</accession>
<dbReference type="VEuPathDB" id="ToxoDB:CSUI_001327"/>
<feature type="compositionally biased region" description="Low complexity" evidence="7">
    <location>
        <begin position="77"/>
        <end position="93"/>
    </location>
</feature>
<feature type="compositionally biased region" description="Basic and acidic residues" evidence="7">
    <location>
        <begin position="195"/>
        <end position="209"/>
    </location>
</feature>
<evidence type="ECO:0000256" key="5">
    <source>
        <dbReference type="ARBA" id="ARBA00022853"/>
    </source>
</evidence>
<evidence type="ECO:0000259" key="8">
    <source>
        <dbReference type="PROSITE" id="PS51192"/>
    </source>
</evidence>
<dbReference type="CDD" id="cd00167">
    <property type="entry name" value="SANT"/>
    <property type="match status" value="1"/>
</dbReference>
<dbReference type="InterPro" id="IPR009057">
    <property type="entry name" value="Homeodomain-like_sf"/>
</dbReference>
<dbReference type="Pfam" id="PF00271">
    <property type="entry name" value="Helicase_C"/>
    <property type="match status" value="1"/>
</dbReference>
<keyword evidence="5" id="KW-0156">Chromatin regulator</keyword>
<evidence type="ECO:0000313" key="11">
    <source>
        <dbReference type="EMBL" id="PHJ24818.1"/>
    </source>
</evidence>
<gene>
    <name evidence="11" type="ORF">CSUI_001327</name>
</gene>
<feature type="compositionally biased region" description="Acidic residues" evidence="7">
    <location>
        <begin position="349"/>
        <end position="367"/>
    </location>
</feature>
<dbReference type="InterPro" id="IPR000330">
    <property type="entry name" value="SNF2_N"/>
</dbReference>
<evidence type="ECO:0000259" key="9">
    <source>
        <dbReference type="PROSITE" id="PS51194"/>
    </source>
</evidence>
<evidence type="ECO:0000256" key="4">
    <source>
        <dbReference type="ARBA" id="ARBA00022801"/>
    </source>
</evidence>
<dbReference type="InterPro" id="IPR017884">
    <property type="entry name" value="SANT_dom"/>
</dbReference>
<dbReference type="RefSeq" id="XP_067926490.1">
    <property type="nucleotide sequence ID" value="XM_068061533.1"/>
</dbReference>
<keyword evidence="3" id="KW-0597">Phosphoprotein</keyword>
<keyword evidence="4" id="KW-0378">Hydrolase</keyword>
<feature type="compositionally biased region" description="Basic and acidic residues" evidence="7">
    <location>
        <begin position="675"/>
        <end position="691"/>
    </location>
</feature>
<feature type="compositionally biased region" description="Low complexity" evidence="7">
    <location>
        <begin position="1487"/>
        <end position="1503"/>
    </location>
</feature>
<keyword evidence="12" id="KW-1185">Reference proteome</keyword>
<dbReference type="Gene3D" id="1.10.10.60">
    <property type="entry name" value="Homeodomain-like"/>
    <property type="match status" value="2"/>
</dbReference>
<evidence type="ECO:0000256" key="1">
    <source>
        <dbReference type="ARBA" id="ARBA00004123"/>
    </source>
</evidence>
<evidence type="ECO:0000256" key="6">
    <source>
        <dbReference type="ARBA" id="ARBA00023242"/>
    </source>
</evidence>
<dbReference type="Proteomes" id="UP000221165">
    <property type="component" value="Unassembled WGS sequence"/>
</dbReference>
<dbReference type="InterPro" id="IPR015195">
    <property type="entry name" value="SLIDE"/>
</dbReference>
<dbReference type="InterPro" id="IPR036306">
    <property type="entry name" value="ISWI_HAND-dom_sf"/>
</dbReference>
<dbReference type="PROSITE" id="PS51192">
    <property type="entry name" value="HELICASE_ATP_BIND_1"/>
    <property type="match status" value="1"/>
</dbReference>
<dbReference type="GO" id="GO:0034728">
    <property type="term" value="P:nucleosome organization"/>
    <property type="evidence" value="ECO:0007669"/>
    <property type="project" value="TreeGrafter"/>
</dbReference>
<dbReference type="SMART" id="SM00717">
    <property type="entry name" value="SANT"/>
    <property type="match status" value="2"/>
</dbReference>
<dbReference type="InterPro" id="IPR001650">
    <property type="entry name" value="Helicase_C-like"/>
</dbReference>
<comment type="caution">
    <text evidence="11">The sequence shown here is derived from an EMBL/GenBank/DDBJ whole genome shotgun (WGS) entry which is preliminary data.</text>
</comment>
<feature type="region of interest" description="Disordered" evidence="7">
    <location>
        <begin position="274"/>
        <end position="467"/>
    </location>
</feature>
<dbReference type="PROSITE" id="PS51194">
    <property type="entry name" value="HELICASE_CTER"/>
    <property type="match status" value="1"/>
</dbReference>
<dbReference type="SUPFAM" id="SSF101224">
    <property type="entry name" value="HAND domain of the nucleosome remodeling ATPase ISWI"/>
    <property type="match status" value="1"/>
</dbReference>
<reference evidence="11 12" key="1">
    <citation type="journal article" date="2017" name="Int. J. Parasitol.">
        <title>The genome of the protozoan parasite Cystoisospora suis and a reverse vaccinology approach to identify vaccine candidates.</title>
        <authorList>
            <person name="Palmieri N."/>
            <person name="Shrestha A."/>
            <person name="Ruttkowski B."/>
            <person name="Beck T."/>
            <person name="Vogl C."/>
            <person name="Tomley F."/>
            <person name="Blake D.P."/>
            <person name="Joachim A."/>
        </authorList>
    </citation>
    <scope>NUCLEOTIDE SEQUENCE [LARGE SCALE GENOMIC DNA]</scope>
    <source>
        <strain evidence="11 12">Wien I</strain>
    </source>
</reference>
<dbReference type="GO" id="GO:0140658">
    <property type="term" value="F:ATP-dependent chromatin remodeler activity"/>
    <property type="evidence" value="ECO:0007669"/>
    <property type="project" value="TreeGrafter"/>
</dbReference>
<feature type="compositionally biased region" description="Basic and acidic residues" evidence="7">
    <location>
        <begin position="399"/>
        <end position="419"/>
    </location>
</feature>
<dbReference type="GO" id="GO:0016887">
    <property type="term" value="F:ATP hydrolysis activity"/>
    <property type="evidence" value="ECO:0007669"/>
    <property type="project" value="TreeGrafter"/>
</dbReference>
<dbReference type="SUPFAM" id="SSF46689">
    <property type="entry name" value="Homeodomain-like"/>
    <property type="match status" value="2"/>
</dbReference>
<dbReference type="PANTHER" id="PTHR45623">
    <property type="entry name" value="CHROMODOMAIN-HELICASE-DNA-BINDING PROTEIN 3-RELATED-RELATED"/>
    <property type="match status" value="1"/>
</dbReference>
<dbReference type="Pfam" id="PF09111">
    <property type="entry name" value="SLIDE"/>
    <property type="match status" value="1"/>
</dbReference>
<feature type="compositionally biased region" description="Low complexity" evidence="7">
    <location>
        <begin position="229"/>
        <end position="240"/>
    </location>
</feature>
<feature type="compositionally biased region" description="Low complexity" evidence="7">
    <location>
        <begin position="105"/>
        <end position="143"/>
    </location>
</feature>
<dbReference type="GO" id="GO:0005524">
    <property type="term" value="F:ATP binding"/>
    <property type="evidence" value="ECO:0007669"/>
    <property type="project" value="InterPro"/>
</dbReference>
<feature type="region of interest" description="Disordered" evidence="7">
    <location>
        <begin position="593"/>
        <end position="726"/>
    </location>
</feature>
<dbReference type="EMBL" id="MIGC01000522">
    <property type="protein sequence ID" value="PHJ24818.1"/>
    <property type="molecule type" value="Genomic_DNA"/>
</dbReference>
<dbReference type="GO" id="GO:0031491">
    <property type="term" value="F:nucleosome binding"/>
    <property type="evidence" value="ECO:0007669"/>
    <property type="project" value="InterPro"/>
</dbReference>
<dbReference type="FunFam" id="3.40.50.10810:FF:000085">
    <property type="entry name" value="Transcription regulatory protein SNF2"/>
    <property type="match status" value="1"/>
</dbReference>
<name>A0A2C6LC44_9APIC</name>
<feature type="compositionally biased region" description="Low complexity" evidence="7">
    <location>
        <begin position="34"/>
        <end position="56"/>
    </location>
</feature>
<dbReference type="PROSITE" id="PS51293">
    <property type="entry name" value="SANT"/>
    <property type="match status" value="1"/>
</dbReference>
<sequence length="1575" mass="173341">MLLSGCVDTATASSTSMTGDTAVEEELDDERFHPPSSCPQSSQNPMSFSPPSAPSSLHTLAPPQVTGEEGEDEDFSSSRPSPALSPAPEASDPTSSRAYEERHASLSSSSSSSSSPLSSTSQTFSSAEHRSVIPSSPVSSGPRRGPDGRFSRAPSSSSSSRRRHATDQRALARSGDVSEDRAERGGGGGGDNSWEDERSSSHSRSEKSSSNRVVRSDQGSFSHDRNRGSFSSSFSSSSASTEEGPVGKLQLLLEYGESYLLSLCNNDTVCHSKSWSSTKFSSGGSASLPSPSGGGSTKSSSVSISRSIAPSSSGSSSSGSSSGGRSYSTRLSTRDRARRAKRVISSSSSEEEGEREAEGDGEDDEEREERRVASSSSSSHYDDDSSHGTSTFTKRKRRYSDTKSAEDLERPEGEERDLLRNGSKNVSSSLREKRRRSGRAGAETERSRCKGRGGDEDYSMEEDFDNFGTNDGGGRAGCVVTRLTTHPSILKCAPKPYQLEGLNWLIQLYERNMNGILADEMGLGKTYQTISLLAFLKEGKGIDGPHLILAPKSTIGNWMTEFRKFCPSINAVKVLGDKETRRATLAHIVERTSNARSASSINGNGSGSRAGGGGSEGEDFLSSANSSSSADMNEDMLEDEEEISGEKEGTASSSSREGDSSSGGMTTAEGGGVEGIDRGEEGREGGRDRGEGTSSIGEEGGGGGGQSSMAGASSSSSSLGEEEPLPDRVDAVVTSFEMCILERAQFMKVNWEYIVIDEAHRIKNESSKLAQTARLFNTRRRLLLTGTPLQNNLRELWALLNFLFPSLFSSSTEFEQLFDLTGGGGEGGGDGLSAEKREERNMKIVTRLHSILRPFMLRRVKKEVLKEMPPKKELLLFVPLSAMQKRLYKDLLTKNVSALQGAEGAGRTQLLNLAMQLRKACNHPYLFEGFEPENADPFGEHVIENAGKLRFCDRLLRRLIMENRRCLIFTQMTRMIDILEDYCRIRQFKYCRIDGNTSGDDRDRQIESFNAPGSDIPVFLLSTRAGGLGINLATADTVILYDSDWNPQVDLQAMDRVHRIGQKSAVNVYRLIHEHTIEEKIIEKATLKLQLDTAIIQQGRLSDQQNQQKQLSKNELMTMVQFGADHIFKSGAGDDLTEEDLEAILARGQARTDTMNEKLQTHVKKSLLDFSISPNPSSNLYEYDGVDYTDQQRKADREAWAALAVQTLEAQNERESRRRMRLLKEQEVQLQMQQSADQRKVKHIPRAVRLPPMQEWQFYDRARIEQLHTAELNFYRNQGNAKPPTDEEREEKQRLLREGFGSWGKRDFIQFVRGNEMYGRHDLARIATEVDGKTLEEVAAYSQVFWRRYKEIAGWEKWIRRIEEGEAVINKRRELEQVIARRQQQYDVPWRRLLIPYGGALKSRSIFTEGEDRWILNMTTLLGYGNWDKLRDLMLRDSQWRFDWFMRSRSGADLGKRAEALVRLLKKEEGERFTRGRRRLDLPDTPRPSAVSVTSSAGASSVAPNAATVPVTGTQLAGGILSEACGAAGEENSGGVSGGSFRGPSAVGGGVVEEKSSCRSSRRPRASWATAGASC</sequence>
<dbReference type="SMART" id="SM00487">
    <property type="entry name" value="DEXDc"/>
    <property type="match status" value="1"/>
</dbReference>
<comment type="similarity">
    <text evidence="2">Belongs to the SNF2/RAD54 helicase family. ISWI subfamily.</text>
</comment>
<feature type="compositionally biased region" description="Acidic residues" evidence="7">
    <location>
        <begin position="632"/>
        <end position="643"/>
    </location>
</feature>
<evidence type="ECO:0000256" key="7">
    <source>
        <dbReference type="SAM" id="MobiDB-lite"/>
    </source>
</evidence>
<feature type="compositionally biased region" description="Gly residues" evidence="7">
    <location>
        <begin position="1535"/>
        <end position="1551"/>
    </location>
</feature>
<dbReference type="GO" id="GO:0042393">
    <property type="term" value="F:histone binding"/>
    <property type="evidence" value="ECO:0007669"/>
    <property type="project" value="TreeGrafter"/>
</dbReference>
<dbReference type="FunFam" id="3.40.50.300:FF:000082">
    <property type="entry name" value="ISWI chromatin remodeling complex ATPase ISW1"/>
    <property type="match status" value="1"/>
</dbReference>
<dbReference type="PANTHER" id="PTHR45623:SF49">
    <property type="entry name" value="SWI_SNF-RELATED MATRIX-ASSOCIATED ACTIN-DEPENDENT REGULATOR OF CHROMATIN SUBFAMILY A MEMBER 5"/>
    <property type="match status" value="1"/>
</dbReference>
<feature type="compositionally biased region" description="Low complexity" evidence="7">
    <location>
        <begin position="652"/>
        <end position="664"/>
    </location>
</feature>
<dbReference type="OrthoDB" id="5857104at2759"/>